<feature type="domain" description="SKP1 component dimerisation" evidence="4">
    <location>
        <begin position="136"/>
        <end position="178"/>
    </location>
</feature>
<dbReference type="InParanoid" id="G0N868"/>
<evidence type="ECO:0000256" key="2">
    <source>
        <dbReference type="ARBA" id="ARBA00022786"/>
    </source>
</evidence>
<dbReference type="PANTHER" id="PTHR11165">
    <property type="entry name" value="SKP1"/>
    <property type="match status" value="1"/>
</dbReference>
<dbReference type="Pfam" id="PF01466">
    <property type="entry name" value="Skp1"/>
    <property type="match status" value="1"/>
</dbReference>
<dbReference type="OrthoDB" id="5867496at2759"/>
<evidence type="ECO:0000256" key="3">
    <source>
        <dbReference type="SAM" id="MobiDB-lite"/>
    </source>
</evidence>
<dbReference type="InterPro" id="IPR016897">
    <property type="entry name" value="SKP1"/>
</dbReference>
<dbReference type="AlphaFoldDB" id="G0N868"/>
<feature type="compositionally biased region" description="Basic and acidic residues" evidence="3">
    <location>
        <begin position="172"/>
        <end position="196"/>
    </location>
</feature>
<keyword evidence="6" id="KW-1185">Reference proteome</keyword>
<dbReference type="InterPro" id="IPR001232">
    <property type="entry name" value="SKP1-like"/>
</dbReference>
<name>G0N868_CAEBE</name>
<dbReference type="STRING" id="135651.G0N868"/>
<dbReference type="Proteomes" id="UP000008068">
    <property type="component" value="Unassembled WGS sequence"/>
</dbReference>
<dbReference type="InterPro" id="IPR036296">
    <property type="entry name" value="SKP1-like_dim_sf"/>
</dbReference>
<dbReference type="SUPFAM" id="SSF54695">
    <property type="entry name" value="POZ domain"/>
    <property type="match status" value="1"/>
</dbReference>
<comment type="similarity">
    <text evidence="1">Belongs to the SKP1 family.</text>
</comment>
<evidence type="ECO:0000313" key="5">
    <source>
        <dbReference type="EMBL" id="EGT55111.1"/>
    </source>
</evidence>
<evidence type="ECO:0000256" key="1">
    <source>
        <dbReference type="ARBA" id="ARBA00009993"/>
    </source>
</evidence>
<evidence type="ECO:0000259" key="4">
    <source>
        <dbReference type="Pfam" id="PF01466"/>
    </source>
</evidence>
<dbReference type="HOGENOM" id="CLU_059252_1_1_1"/>
<dbReference type="Gene3D" id="3.30.710.10">
    <property type="entry name" value="Potassium Channel Kv1.1, Chain A"/>
    <property type="match status" value="1"/>
</dbReference>
<feature type="compositionally biased region" description="Acidic residues" evidence="3">
    <location>
        <begin position="10"/>
        <end position="22"/>
    </location>
</feature>
<protein>
    <recommendedName>
        <fullName evidence="4">SKP1 component dimerisation domain-containing protein</fullName>
    </recommendedName>
</protein>
<evidence type="ECO:0000313" key="6">
    <source>
        <dbReference type="Proteomes" id="UP000008068"/>
    </source>
</evidence>
<proteinExistence type="inferred from homology"/>
<feature type="region of interest" description="Disordered" evidence="3">
    <location>
        <begin position="168"/>
        <end position="226"/>
    </location>
</feature>
<dbReference type="EMBL" id="GL379849">
    <property type="protein sequence ID" value="EGT55111.1"/>
    <property type="molecule type" value="Genomic_DNA"/>
</dbReference>
<dbReference type="FunFam" id="3.30.710.10:FF:000124">
    <property type="entry name" value="Protein CBG09126"/>
    <property type="match status" value="1"/>
</dbReference>
<dbReference type="eggNOG" id="KOG1724">
    <property type="taxonomic scope" value="Eukaryota"/>
</dbReference>
<dbReference type="SUPFAM" id="SSF81382">
    <property type="entry name" value="Skp1 dimerisation domain-like"/>
    <property type="match status" value="1"/>
</dbReference>
<feature type="region of interest" description="Disordered" evidence="3">
    <location>
        <begin position="1"/>
        <end position="36"/>
    </location>
</feature>
<organism evidence="6">
    <name type="scientific">Caenorhabditis brenneri</name>
    <name type="common">Nematode worm</name>
    <dbReference type="NCBI Taxonomy" id="135651"/>
    <lineage>
        <taxon>Eukaryota</taxon>
        <taxon>Metazoa</taxon>
        <taxon>Ecdysozoa</taxon>
        <taxon>Nematoda</taxon>
        <taxon>Chromadorea</taxon>
        <taxon>Rhabditida</taxon>
        <taxon>Rhabditina</taxon>
        <taxon>Rhabditomorpha</taxon>
        <taxon>Rhabditoidea</taxon>
        <taxon>Rhabditidae</taxon>
        <taxon>Peloderinae</taxon>
        <taxon>Caenorhabditis</taxon>
    </lineage>
</organism>
<gene>
    <name evidence="5" type="ORF">CAEBREN_07947</name>
</gene>
<dbReference type="SMART" id="SM00512">
    <property type="entry name" value="Skp1"/>
    <property type="match status" value="1"/>
</dbReference>
<feature type="compositionally biased region" description="Acidic residues" evidence="3">
    <location>
        <begin position="197"/>
        <end position="226"/>
    </location>
</feature>
<sequence length="226" mass="26081">MAEPQGPVDENLEEEMEIESSEDTGPKYRLLSNNNPEPIQISQAALRQSKTWSTMVKRWGPHDPDTTVPIQVDTDFETLQRIVKWCEHHKNDEEPTEEELNATAIHLPDWDEENLSMDPSELYTLILAVTPLEIERLLMYACKMVANLAKGKTPDEMAIIFGIEKDPETEEEMMRKKQNKEELMEKAREELKKVEDSETEEKEDESITEEEGEEEDDKEAEGESSI</sequence>
<keyword evidence="2" id="KW-0833">Ubl conjugation pathway</keyword>
<accession>G0N868</accession>
<dbReference type="GO" id="GO:0006511">
    <property type="term" value="P:ubiquitin-dependent protein catabolic process"/>
    <property type="evidence" value="ECO:0007669"/>
    <property type="project" value="InterPro"/>
</dbReference>
<reference evidence="6" key="1">
    <citation type="submission" date="2011-07" db="EMBL/GenBank/DDBJ databases">
        <authorList>
            <consortium name="Caenorhabditis brenneri Sequencing and Analysis Consortium"/>
            <person name="Wilson R.K."/>
        </authorList>
    </citation>
    <scope>NUCLEOTIDE SEQUENCE [LARGE SCALE GENOMIC DNA]</scope>
    <source>
        <strain evidence="6">PB2801</strain>
    </source>
</reference>
<dbReference type="InterPro" id="IPR016072">
    <property type="entry name" value="Skp1_comp_dimer"/>
</dbReference>
<dbReference type="InterPro" id="IPR011333">
    <property type="entry name" value="SKP1/BTB/POZ_sf"/>
</dbReference>